<protein>
    <recommendedName>
        <fullName evidence="1">Apple domain-containing protein</fullName>
    </recommendedName>
</protein>
<dbReference type="AlphaFoldDB" id="A0A0K2TAY7"/>
<feature type="non-terminal residue" evidence="2">
    <location>
        <position position="1"/>
    </location>
</feature>
<evidence type="ECO:0000313" key="2">
    <source>
        <dbReference type="EMBL" id="CDW23178.1"/>
    </source>
</evidence>
<dbReference type="Pfam" id="PF00024">
    <property type="entry name" value="PAN_1"/>
    <property type="match status" value="1"/>
</dbReference>
<name>A0A0K2TAY7_LEPSM</name>
<organism evidence="2">
    <name type="scientific">Lepeophtheirus salmonis</name>
    <name type="common">Salmon louse</name>
    <name type="synonym">Caligus salmonis</name>
    <dbReference type="NCBI Taxonomy" id="72036"/>
    <lineage>
        <taxon>Eukaryota</taxon>
        <taxon>Metazoa</taxon>
        <taxon>Ecdysozoa</taxon>
        <taxon>Arthropoda</taxon>
        <taxon>Crustacea</taxon>
        <taxon>Multicrustacea</taxon>
        <taxon>Hexanauplia</taxon>
        <taxon>Copepoda</taxon>
        <taxon>Siphonostomatoida</taxon>
        <taxon>Caligidae</taxon>
        <taxon>Lepeophtheirus</taxon>
    </lineage>
</organism>
<proteinExistence type="predicted"/>
<accession>A0A0K2TAY7</accession>
<feature type="domain" description="Apple" evidence="1">
    <location>
        <begin position="67"/>
        <end position="131"/>
    </location>
</feature>
<sequence length="275" mass="31536">NESVFNHRITLFKRCSKQQQDIIYLHIRMKSAMVHLTLTLFVISSFICSNSATNYNSDCVRKAKDQYSHSISDVILSLRTSNLKNCVKSCQFNRLCNSLSFSNAHKPSGKNCFLSGLSSDSIHYRAKPKKSWNVYVLIKNDEQGCGKLGPNINLSQTEEIYKRTERTGCFKALRYGYSFNSSTKFLAKNRYECLIACKRALTSCQTLSFISNPYEDELMCIWSSNTISELQERLQIFGETYGEILSYIEDCHVSQTINKRQRQPKDLTDSSIHLS</sequence>
<evidence type="ECO:0000259" key="1">
    <source>
        <dbReference type="Pfam" id="PF00024"/>
    </source>
</evidence>
<reference evidence="2" key="1">
    <citation type="submission" date="2014-05" db="EMBL/GenBank/DDBJ databases">
        <authorList>
            <person name="Chronopoulou M."/>
        </authorList>
    </citation>
    <scope>NUCLEOTIDE SEQUENCE</scope>
    <source>
        <tissue evidence="2">Whole organism</tissue>
    </source>
</reference>
<dbReference type="EMBL" id="HACA01005817">
    <property type="protein sequence ID" value="CDW23178.1"/>
    <property type="molecule type" value="Transcribed_RNA"/>
</dbReference>
<dbReference type="InterPro" id="IPR003609">
    <property type="entry name" value="Pan_app"/>
</dbReference>